<gene>
    <name evidence="2" type="ORF">SIN8267_00329</name>
</gene>
<dbReference type="Pfam" id="PF14336">
    <property type="entry name" value="GLUCM-like_C"/>
    <property type="match status" value="1"/>
</dbReference>
<dbReference type="EMBL" id="CAKLPX010000001">
    <property type="protein sequence ID" value="CAH0990237.1"/>
    <property type="molecule type" value="Genomic_DNA"/>
</dbReference>
<dbReference type="InterPro" id="IPR025504">
    <property type="entry name" value="GLUCM_C"/>
</dbReference>
<protein>
    <recommendedName>
        <fullName evidence="1">D-glutamate cyclase-like C-terminal domain-containing protein</fullName>
    </recommendedName>
</protein>
<evidence type="ECO:0000259" key="1">
    <source>
        <dbReference type="Pfam" id="PF14336"/>
    </source>
</evidence>
<organism evidence="2 3">
    <name type="scientific">Sinobacterium norvegicum</name>
    <dbReference type="NCBI Taxonomy" id="1641715"/>
    <lineage>
        <taxon>Bacteria</taxon>
        <taxon>Pseudomonadati</taxon>
        <taxon>Pseudomonadota</taxon>
        <taxon>Gammaproteobacteria</taxon>
        <taxon>Cellvibrionales</taxon>
        <taxon>Spongiibacteraceae</taxon>
        <taxon>Sinobacterium</taxon>
    </lineage>
</organism>
<accession>A0ABM9AAK7</accession>
<proteinExistence type="predicted"/>
<feature type="domain" description="D-glutamate cyclase-like C-terminal" evidence="1">
    <location>
        <begin position="21"/>
        <end position="281"/>
    </location>
</feature>
<name>A0ABM9AAK7_9GAMM</name>
<dbReference type="Proteomes" id="UP000838100">
    <property type="component" value="Unassembled WGS sequence"/>
</dbReference>
<dbReference type="PANTHER" id="PTHR32022:SF10">
    <property type="entry name" value="D-GLUTAMATE CYCLASE, MITOCHONDRIAL"/>
    <property type="match status" value="1"/>
</dbReference>
<sequence length="287" mass="30660">MTNISPALSDTDMALSRQVEDLLVARNLRGMKDVQPALLPGYYARASRLIDQARGTVLIGTGFPVLDTFETDGPVGAIALYNVIKHLGAKPVLVCGAPLSQALAEDYEVFEIAVDALANRQSEAAAALQTLQPELIISIERPGLSEQGGYFNMRGEDISPRCASFDEFLSQASCPTIAIGDGGNEIGMGNIKQAIEQLDITPAATTCDELLIADVSNWAAHGVIALLSHWHQQDLFALTDPLSVLKYISARGSVDGVTRENTLTEDSLPSTAGDQLVEQLKAVIQLN</sequence>
<evidence type="ECO:0000313" key="3">
    <source>
        <dbReference type="Proteomes" id="UP000838100"/>
    </source>
</evidence>
<dbReference type="Gene3D" id="3.90.1640.20">
    <property type="entry name" value="TON_0340"/>
    <property type="match status" value="1"/>
</dbReference>
<reference evidence="2" key="1">
    <citation type="submission" date="2021-12" db="EMBL/GenBank/DDBJ databases">
        <authorList>
            <person name="Rodrigo-Torres L."/>
            <person name="Arahal R. D."/>
            <person name="Lucena T."/>
        </authorList>
    </citation>
    <scope>NUCLEOTIDE SEQUENCE</scope>
    <source>
        <strain evidence="2">CECT 8267</strain>
    </source>
</reference>
<evidence type="ECO:0000313" key="2">
    <source>
        <dbReference type="EMBL" id="CAH0990237.1"/>
    </source>
</evidence>
<comment type="caution">
    <text evidence="2">The sequence shown here is derived from an EMBL/GenBank/DDBJ whole genome shotgun (WGS) entry which is preliminary data.</text>
</comment>
<keyword evidence="3" id="KW-1185">Reference proteome</keyword>
<dbReference type="RefSeq" id="WP_237442923.1">
    <property type="nucleotide sequence ID" value="NZ_CAKLPX010000001.1"/>
</dbReference>
<dbReference type="PANTHER" id="PTHR32022">
    <property type="entry name" value="D-GLUTAMATE CYCLASE, MITOCHONDRIAL"/>
    <property type="match status" value="1"/>
</dbReference>